<dbReference type="OrthoDB" id="5840532at2759"/>
<dbReference type="SUPFAM" id="SSF51735">
    <property type="entry name" value="NAD(P)-binding Rossmann-fold domains"/>
    <property type="match status" value="1"/>
</dbReference>
<dbReference type="InterPro" id="IPR002347">
    <property type="entry name" value="SDR_fam"/>
</dbReference>
<dbReference type="EMBL" id="JAEPRB010000001">
    <property type="protein sequence ID" value="KAG2228314.1"/>
    <property type="molecule type" value="Genomic_DNA"/>
</dbReference>
<reference evidence="4 5" key="1">
    <citation type="submission" date="2020-12" db="EMBL/GenBank/DDBJ databases">
        <title>Metabolic potential, ecology and presence of endohyphal bacteria is reflected in genomic diversity of Mucoromycotina.</title>
        <authorList>
            <person name="Muszewska A."/>
            <person name="Okrasinska A."/>
            <person name="Steczkiewicz K."/>
            <person name="Drgas O."/>
            <person name="Orlowska M."/>
            <person name="Perlinska-Lenart U."/>
            <person name="Aleksandrzak-Piekarczyk T."/>
            <person name="Szatraj K."/>
            <person name="Zielenkiewicz U."/>
            <person name="Pilsyk S."/>
            <person name="Malc E."/>
            <person name="Mieczkowski P."/>
            <person name="Kruszewska J.S."/>
            <person name="Biernat P."/>
            <person name="Pawlowska J."/>
        </authorList>
    </citation>
    <scope>NUCLEOTIDE SEQUENCE [LARGE SCALE GENOMIC DNA]</scope>
    <source>
        <strain evidence="4 5">CBS 142.35</strain>
    </source>
</reference>
<name>A0A8H7SDG0_9FUNG</name>
<accession>A0A8H7SDG0</accession>
<comment type="caution">
    <text evidence="4">The sequence shown here is derived from an EMBL/GenBank/DDBJ whole genome shotgun (WGS) entry which is preliminary data.</text>
</comment>
<dbReference type="GO" id="GO:0005737">
    <property type="term" value="C:cytoplasm"/>
    <property type="evidence" value="ECO:0007669"/>
    <property type="project" value="TreeGrafter"/>
</dbReference>
<protein>
    <submittedName>
        <fullName evidence="4">Uncharacterized protein</fullName>
    </submittedName>
</protein>
<dbReference type="PRINTS" id="PR00080">
    <property type="entry name" value="SDRFAMILY"/>
</dbReference>
<organism evidence="4 5">
    <name type="scientific">Circinella minor</name>
    <dbReference type="NCBI Taxonomy" id="1195481"/>
    <lineage>
        <taxon>Eukaryota</taxon>
        <taxon>Fungi</taxon>
        <taxon>Fungi incertae sedis</taxon>
        <taxon>Mucoromycota</taxon>
        <taxon>Mucoromycotina</taxon>
        <taxon>Mucoromycetes</taxon>
        <taxon>Mucorales</taxon>
        <taxon>Lichtheimiaceae</taxon>
        <taxon>Circinella</taxon>
    </lineage>
</organism>
<evidence type="ECO:0000313" key="5">
    <source>
        <dbReference type="Proteomes" id="UP000646827"/>
    </source>
</evidence>
<dbReference type="PRINTS" id="PR00081">
    <property type="entry name" value="GDHRDH"/>
</dbReference>
<dbReference type="Proteomes" id="UP000646827">
    <property type="component" value="Unassembled WGS sequence"/>
</dbReference>
<sequence>MVKSLEGKVAVLTGASRNLGKAVAVELVKRGAKVVIGDILDAQGEATVKELNELAGEKVAAYIHTDVTTYEANKALFALAESEFGGVDIAFLNAGIGTNANTMFLPFNDAIDDRMLDVNTTAVIKGGKVAMLHLAKRGGGVIVNTASVAGLITNPTMSIYNASKFGVVGWTRSNEIYKHVCNVRMNAVCPTWVDTELAEDLAGKDDYNPFTEMFTKMPRATVETVVKAVLMLIEDETRNGQTLLALPGDIIRPQEPLTRYPEVVNDEFLEIARQMAPDTIAYYKRKLEEARKREDI</sequence>
<gene>
    <name evidence="4" type="ORF">INT45_011106</name>
</gene>
<dbReference type="InterPro" id="IPR036291">
    <property type="entry name" value="NAD(P)-bd_dom_sf"/>
</dbReference>
<dbReference type="PANTHER" id="PTHR44229">
    <property type="entry name" value="15-HYDROXYPROSTAGLANDIN DEHYDROGENASE [NAD(+)]"/>
    <property type="match status" value="1"/>
</dbReference>
<dbReference type="CDD" id="cd05233">
    <property type="entry name" value="SDR_c"/>
    <property type="match status" value="1"/>
</dbReference>
<keyword evidence="2" id="KW-0560">Oxidoreductase</keyword>
<dbReference type="AlphaFoldDB" id="A0A8H7SDG0"/>
<evidence type="ECO:0000313" key="4">
    <source>
        <dbReference type="EMBL" id="KAG2228314.1"/>
    </source>
</evidence>
<dbReference type="Pfam" id="PF00106">
    <property type="entry name" value="adh_short"/>
    <property type="match status" value="1"/>
</dbReference>
<keyword evidence="5" id="KW-1185">Reference proteome</keyword>
<evidence type="ECO:0000256" key="2">
    <source>
        <dbReference type="ARBA" id="ARBA00023002"/>
    </source>
</evidence>
<dbReference type="PANTHER" id="PTHR44229:SF4">
    <property type="entry name" value="15-HYDROXYPROSTAGLANDIN DEHYDROGENASE [NAD(+)]"/>
    <property type="match status" value="1"/>
</dbReference>
<evidence type="ECO:0000256" key="3">
    <source>
        <dbReference type="RuleBase" id="RU000363"/>
    </source>
</evidence>
<dbReference type="GO" id="GO:0016616">
    <property type="term" value="F:oxidoreductase activity, acting on the CH-OH group of donors, NAD or NADP as acceptor"/>
    <property type="evidence" value="ECO:0007669"/>
    <property type="project" value="TreeGrafter"/>
</dbReference>
<dbReference type="Gene3D" id="3.40.50.720">
    <property type="entry name" value="NAD(P)-binding Rossmann-like Domain"/>
    <property type="match status" value="1"/>
</dbReference>
<comment type="similarity">
    <text evidence="1 3">Belongs to the short-chain dehydrogenases/reductases (SDR) family.</text>
</comment>
<evidence type="ECO:0000256" key="1">
    <source>
        <dbReference type="ARBA" id="ARBA00006484"/>
    </source>
</evidence>
<proteinExistence type="inferred from homology"/>